<proteinExistence type="predicted"/>
<gene>
    <name evidence="1" type="ORF">GO984_15185</name>
</gene>
<dbReference type="AlphaFoldDB" id="A0A6L6WKN7"/>
<comment type="caution">
    <text evidence="1">The sequence shown here is derived from an EMBL/GenBank/DDBJ whole genome shotgun (WGS) entry which is preliminary data.</text>
</comment>
<keyword evidence="2" id="KW-1185">Reference proteome</keyword>
<protein>
    <submittedName>
        <fullName evidence="1">Uncharacterized protein</fullName>
    </submittedName>
</protein>
<organism evidence="1 2">
    <name type="scientific">Parasedimentitalea huanghaiensis</name>
    <dbReference type="NCBI Taxonomy" id="2682100"/>
    <lineage>
        <taxon>Bacteria</taxon>
        <taxon>Pseudomonadati</taxon>
        <taxon>Pseudomonadota</taxon>
        <taxon>Alphaproteobacteria</taxon>
        <taxon>Rhodobacterales</taxon>
        <taxon>Paracoccaceae</taxon>
        <taxon>Parasedimentitalea</taxon>
    </lineage>
</organism>
<evidence type="ECO:0000313" key="1">
    <source>
        <dbReference type="EMBL" id="MVO17155.1"/>
    </source>
</evidence>
<dbReference type="EMBL" id="WQLV01000009">
    <property type="protein sequence ID" value="MVO17155.1"/>
    <property type="molecule type" value="Genomic_DNA"/>
</dbReference>
<accession>A0A6L6WKN7</accession>
<reference evidence="1 2" key="1">
    <citation type="submission" date="2019-12" db="EMBL/GenBank/DDBJ databases">
        <authorList>
            <person name="Zhang Y.-J."/>
        </authorList>
    </citation>
    <scope>NUCLEOTIDE SEQUENCE [LARGE SCALE GENOMIC DNA]</scope>
    <source>
        <strain evidence="1 2">CY05</strain>
    </source>
</reference>
<dbReference type="Proteomes" id="UP000478892">
    <property type="component" value="Unassembled WGS sequence"/>
</dbReference>
<evidence type="ECO:0000313" key="2">
    <source>
        <dbReference type="Proteomes" id="UP000478892"/>
    </source>
</evidence>
<sequence length="20" mass="2231">MGQSVKNLSKVLWLTIKPST</sequence>
<name>A0A6L6WKN7_9RHOB</name>